<dbReference type="Proteomes" id="UP001235720">
    <property type="component" value="Unassembled WGS sequence"/>
</dbReference>
<organism evidence="3 4">
    <name type="scientific">Curtobacterium subtropicum</name>
    <dbReference type="NCBI Taxonomy" id="3055138"/>
    <lineage>
        <taxon>Bacteria</taxon>
        <taxon>Bacillati</taxon>
        <taxon>Actinomycetota</taxon>
        <taxon>Actinomycetes</taxon>
        <taxon>Micrococcales</taxon>
        <taxon>Microbacteriaceae</taxon>
        <taxon>Curtobacterium</taxon>
    </lineage>
</organism>
<keyword evidence="2" id="KW-1133">Transmembrane helix</keyword>
<sequence length="317" mass="32173">MSPSRGARSLGRRLPRTTLVGVAVVVVALVVIDVVLVALALARTAPEATGQPRPVPTFGATATAPATPRQSPSASATGDPAAEGAGSARHLLSAIDGLEAWRASSATCADPEVVLEHTTDGGKRWQAVELDTDVRTIAALRATSSGVSVLVGTGDACATEVRTSTDDGSTWVGGASGAAGAGITEQGLVLGDDLIAPPCDDPDDAFRGESTTLVACDDELDWRSGTGAWVKVPVVGVRAIAVNGGEYTLARVGTASCDGVQVETMRASGVTTATTTTPVGCNPVPTERPIALDRSGRDLWMWTGDSVTVSKDGGATW</sequence>
<name>A0ABT7TCZ7_9MICO</name>
<keyword evidence="2" id="KW-0812">Transmembrane</keyword>
<feature type="compositionally biased region" description="Low complexity" evidence="1">
    <location>
        <begin position="56"/>
        <end position="77"/>
    </location>
</feature>
<keyword evidence="4" id="KW-1185">Reference proteome</keyword>
<reference evidence="3 4" key="1">
    <citation type="submission" date="2023-06" db="EMBL/GenBank/DDBJ databases">
        <authorList>
            <person name="Feng G."/>
            <person name="Li J."/>
            <person name="Zhu H."/>
        </authorList>
    </citation>
    <scope>NUCLEOTIDE SEQUENCE [LARGE SCALE GENOMIC DNA]</scope>
    <source>
        <strain evidence="3 4">RHCJP20</strain>
    </source>
</reference>
<keyword evidence="2" id="KW-0472">Membrane</keyword>
<evidence type="ECO:0000313" key="3">
    <source>
        <dbReference type="EMBL" id="MDM7887443.1"/>
    </source>
</evidence>
<proteinExistence type="predicted"/>
<protein>
    <submittedName>
        <fullName evidence="3">Uncharacterized protein</fullName>
    </submittedName>
</protein>
<dbReference type="SUPFAM" id="SSF110296">
    <property type="entry name" value="Oligoxyloglucan reducing end-specific cellobiohydrolase"/>
    <property type="match status" value="1"/>
</dbReference>
<comment type="caution">
    <text evidence="3">The sequence shown here is derived from an EMBL/GenBank/DDBJ whole genome shotgun (WGS) entry which is preliminary data.</text>
</comment>
<gene>
    <name evidence="3" type="ORF">QUG98_03150</name>
</gene>
<feature type="region of interest" description="Disordered" evidence="1">
    <location>
        <begin position="47"/>
        <end position="85"/>
    </location>
</feature>
<feature type="transmembrane region" description="Helical" evidence="2">
    <location>
        <begin position="20"/>
        <end position="42"/>
    </location>
</feature>
<evidence type="ECO:0000313" key="4">
    <source>
        <dbReference type="Proteomes" id="UP001235720"/>
    </source>
</evidence>
<dbReference type="RefSeq" id="WP_289469165.1">
    <property type="nucleotide sequence ID" value="NZ_JAUCMM010000001.1"/>
</dbReference>
<evidence type="ECO:0000256" key="1">
    <source>
        <dbReference type="SAM" id="MobiDB-lite"/>
    </source>
</evidence>
<evidence type="ECO:0000256" key="2">
    <source>
        <dbReference type="SAM" id="Phobius"/>
    </source>
</evidence>
<dbReference type="EMBL" id="JAUCMM010000001">
    <property type="protein sequence ID" value="MDM7887443.1"/>
    <property type="molecule type" value="Genomic_DNA"/>
</dbReference>
<accession>A0ABT7TCZ7</accession>